<dbReference type="RefSeq" id="WP_085217098.1">
    <property type="nucleotide sequence ID" value="NZ_LT840185.1"/>
</dbReference>
<dbReference type="EMBL" id="LT840185">
    <property type="protein sequence ID" value="SMF61203.1"/>
    <property type="molecule type" value="Genomic_DNA"/>
</dbReference>
<proteinExistence type="predicted"/>
<keyword evidence="5" id="KW-1185">Reference proteome</keyword>
<feature type="coiled-coil region" evidence="1">
    <location>
        <begin position="60"/>
        <end position="87"/>
    </location>
</feature>
<organism evidence="4 5">
    <name type="scientific">Allosphingosinicella indica</name>
    <dbReference type="NCBI Taxonomy" id="941907"/>
    <lineage>
        <taxon>Bacteria</taxon>
        <taxon>Pseudomonadati</taxon>
        <taxon>Pseudomonadota</taxon>
        <taxon>Alphaproteobacteria</taxon>
        <taxon>Sphingomonadales</taxon>
        <taxon>Sphingomonadaceae</taxon>
        <taxon>Allosphingosinicella</taxon>
    </lineage>
</organism>
<name>A0A1X7G026_9SPHN</name>
<dbReference type="NCBIfam" id="NF010448">
    <property type="entry name" value="PRK13874.1"/>
    <property type="match status" value="1"/>
</dbReference>
<feature type="signal peptide" evidence="3">
    <location>
        <begin position="1"/>
        <end position="46"/>
    </location>
</feature>
<evidence type="ECO:0000313" key="4">
    <source>
        <dbReference type="EMBL" id="SMF61203.1"/>
    </source>
</evidence>
<evidence type="ECO:0000256" key="1">
    <source>
        <dbReference type="SAM" id="Coils"/>
    </source>
</evidence>
<accession>A0A1X7G026</accession>
<keyword evidence="1" id="KW-0175">Coiled coil</keyword>
<dbReference type="NCBIfam" id="TIGR02780">
    <property type="entry name" value="TrbJ_Ti"/>
    <property type="match status" value="1"/>
</dbReference>
<dbReference type="InterPro" id="IPR014147">
    <property type="entry name" value="T4SS_TrbJ"/>
</dbReference>
<evidence type="ECO:0000256" key="3">
    <source>
        <dbReference type="SAM" id="SignalP"/>
    </source>
</evidence>
<sequence>MIRRTLRPRATGTGRRPRRPHRTRAIVAIPALAAALAAALPAPAAAQLTVFDPSTYGQSVLTAARTLEQINNQVRSLQNESTGLLNQARNLSRIDFPELAKLRANIAETGALLREARGLGFDPATLEREMTTLVPDIGAVAGTSGAAARGGAARLEAAIAAHRQALRLQARIAKEVARDADALGAIVGRSQGAEGQLQASQATNQLLALAAKQQLQVQTLLAAQDRARSLDAARQAQGEAEARAATRRFLGSGRAYRPD</sequence>
<protein>
    <submittedName>
        <fullName evidence="4">P-type conjugative transfer protein TrbJ</fullName>
    </submittedName>
</protein>
<evidence type="ECO:0000256" key="2">
    <source>
        <dbReference type="SAM" id="MobiDB-lite"/>
    </source>
</evidence>
<dbReference type="OrthoDB" id="9807335at2"/>
<feature type="chain" id="PRO_5012710807" evidence="3">
    <location>
        <begin position="47"/>
        <end position="259"/>
    </location>
</feature>
<dbReference type="STRING" id="941907.SAMN06295910_0185"/>
<feature type="region of interest" description="Disordered" evidence="2">
    <location>
        <begin position="1"/>
        <end position="20"/>
    </location>
</feature>
<dbReference type="Proteomes" id="UP000192934">
    <property type="component" value="Chromosome I"/>
</dbReference>
<keyword evidence="3" id="KW-0732">Signal</keyword>
<gene>
    <name evidence="4" type="ORF">SAMN06295910_0185</name>
</gene>
<dbReference type="AlphaFoldDB" id="A0A1X7G026"/>
<reference evidence="5" key="1">
    <citation type="submission" date="2017-04" db="EMBL/GenBank/DDBJ databases">
        <authorList>
            <person name="Varghese N."/>
            <person name="Submissions S."/>
        </authorList>
    </citation>
    <scope>NUCLEOTIDE SEQUENCE [LARGE SCALE GENOMIC DNA]</scope>
    <source>
        <strain evidence="5">Dd16</strain>
    </source>
</reference>
<evidence type="ECO:0000313" key="5">
    <source>
        <dbReference type="Proteomes" id="UP000192934"/>
    </source>
</evidence>